<name>A0A418PN03_9BACT</name>
<feature type="signal peptide" evidence="1">
    <location>
        <begin position="1"/>
        <end position="19"/>
    </location>
</feature>
<sequence>MKKYIALLGLLFLAGTAMAQRPAPPHYDREQLQAARIAFITTRLDLKPEQAEKFWPIFNEYSEIKESTMREIGRLSDSETDLSEDEAKSRINKRFQLQQKLIDEERKFVDNISKVITYNQTLKLNNIARDFTRQIYQRGRGGK</sequence>
<dbReference type="AlphaFoldDB" id="A0A418PN03"/>
<dbReference type="OrthoDB" id="675330at2"/>
<evidence type="ECO:0008006" key="4">
    <source>
        <dbReference type="Google" id="ProtNLM"/>
    </source>
</evidence>
<feature type="chain" id="PRO_5019259097" description="Sensor of ECF-type sigma factor" evidence="1">
    <location>
        <begin position="20"/>
        <end position="143"/>
    </location>
</feature>
<organism evidence="2 3">
    <name type="scientific">Algoriphagus lacus</name>
    <dbReference type="NCBI Taxonomy" id="2056311"/>
    <lineage>
        <taxon>Bacteria</taxon>
        <taxon>Pseudomonadati</taxon>
        <taxon>Bacteroidota</taxon>
        <taxon>Cytophagia</taxon>
        <taxon>Cytophagales</taxon>
        <taxon>Cyclobacteriaceae</taxon>
        <taxon>Algoriphagus</taxon>
    </lineage>
</organism>
<gene>
    <name evidence="2" type="ORF">D0X99_18000</name>
</gene>
<keyword evidence="3" id="KW-1185">Reference proteome</keyword>
<dbReference type="Proteomes" id="UP000283522">
    <property type="component" value="Unassembled WGS sequence"/>
</dbReference>
<accession>A0A418PN03</accession>
<dbReference type="RefSeq" id="WP_119479350.1">
    <property type="nucleotide sequence ID" value="NZ_QXML01000012.1"/>
</dbReference>
<proteinExistence type="predicted"/>
<keyword evidence="1" id="KW-0732">Signal</keyword>
<protein>
    <recommendedName>
        <fullName evidence="4">Sensor of ECF-type sigma factor</fullName>
    </recommendedName>
</protein>
<reference evidence="2 3" key="1">
    <citation type="submission" date="2018-09" db="EMBL/GenBank/DDBJ databases">
        <authorList>
            <person name="Wang X."/>
            <person name="Du Z."/>
        </authorList>
    </citation>
    <scope>NUCLEOTIDE SEQUENCE [LARGE SCALE GENOMIC DNA]</scope>
    <source>
        <strain evidence="2 3">N3</strain>
    </source>
</reference>
<evidence type="ECO:0000256" key="1">
    <source>
        <dbReference type="SAM" id="SignalP"/>
    </source>
</evidence>
<evidence type="ECO:0000313" key="3">
    <source>
        <dbReference type="Proteomes" id="UP000283522"/>
    </source>
</evidence>
<dbReference type="EMBL" id="QXML01000012">
    <property type="protein sequence ID" value="RIW12786.1"/>
    <property type="molecule type" value="Genomic_DNA"/>
</dbReference>
<evidence type="ECO:0000313" key="2">
    <source>
        <dbReference type="EMBL" id="RIW12786.1"/>
    </source>
</evidence>
<comment type="caution">
    <text evidence="2">The sequence shown here is derived from an EMBL/GenBank/DDBJ whole genome shotgun (WGS) entry which is preliminary data.</text>
</comment>